<accession>A0A915IAR1</accession>
<sequence length="123" mass="13654">RQNLESFDKCKIEYSLTCKFRSFRRINPPSPGCSLRTFSVGFWPNDLMATPNSLVDIRPLPSLSNIIKASRNSSISSWVKCFKISSALFIIACKLADEPLNVAPEPPPPPAASPFLDDDVIKL</sequence>
<keyword evidence="1" id="KW-1185">Reference proteome</keyword>
<name>A0A915IAR1_ROMCU</name>
<dbReference type="Proteomes" id="UP000887565">
    <property type="component" value="Unplaced"/>
</dbReference>
<protein>
    <submittedName>
        <fullName evidence="2">Uncharacterized protein</fullName>
    </submittedName>
</protein>
<dbReference type="WBParaSite" id="nRc.2.0.1.t10962-RA">
    <property type="protein sequence ID" value="nRc.2.0.1.t10962-RA"/>
    <property type="gene ID" value="nRc.2.0.1.g10962"/>
</dbReference>
<organism evidence="1 2">
    <name type="scientific">Romanomermis culicivorax</name>
    <name type="common">Nematode worm</name>
    <dbReference type="NCBI Taxonomy" id="13658"/>
    <lineage>
        <taxon>Eukaryota</taxon>
        <taxon>Metazoa</taxon>
        <taxon>Ecdysozoa</taxon>
        <taxon>Nematoda</taxon>
        <taxon>Enoplea</taxon>
        <taxon>Dorylaimia</taxon>
        <taxon>Mermithida</taxon>
        <taxon>Mermithoidea</taxon>
        <taxon>Mermithidae</taxon>
        <taxon>Romanomermis</taxon>
    </lineage>
</organism>
<evidence type="ECO:0000313" key="1">
    <source>
        <dbReference type="Proteomes" id="UP000887565"/>
    </source>
</evidence>
<proteinExistence type="predicted"/>
<evidence type="ECO:0000313" key="2">
    <source>
        <dbReference type="WBParaSite" id="nRc.2.0.1.t10962-RA"/>
    </source>
</evidence>
<reference evidence="2" key="1">
    <citation type="submission" date="2022-11" db="UniProtKB">
        <authorList>
            <consortium name="WormBaseParasite"/>
        </authorList>
    </citation>
    <scope>IDENTIFICATION</scope>
</reference>
<dbReference type="AlphaFoldDB" id="A0A915IAR1"/>